<dbReference type="RefSeq" id="WP_138850967.1">
    <property type="nucleotide sequence ID" value="NZ_CP040710.1"/>
</dbReference>
<dbReference type="PANTHER" id="PTHR28004">
    <property type="entry name" value="ZGC:162816-RELATED"/>
    <property type="match status" value="1"/>
</dbReference>
<dbReference type="KEGG" id="asag:FGM00_00185"/>
<reference evidence="4 5" key="1">
    <citation type="submission" date="2019-05" db="EMBL/GenBank/DDBJ databases">
        <title>Genome sequencing of F202Z8.</title>
        <authorList>
            <person name="Kwon Y.M."/>
        </authorList>
    </citation>
    <scope>NUCLEOTIDE SEQUENCE [LARGE SCALE GENOMIC DNA]</scope>
    <source>
        <strain evidence="4 5">F202Z8</strain>
    </source>
</reference>
<dbReference type="Gene3D" id="2.40.37.20">
    <property type="entry name" value="D-serine dehydratase-like domain"/>
    <property type="match status" value="1"/>
</dbReference>
<sequence length="370" mass="41184">MSDTLWYALKDTSQISSPALLLFPERIEENIRTMLSISGSVSSLRPHIKTHKMAEVIQMQQRHGIQKFKCATIAEAELLGKCKAEDVLLAMQPVAANIDRFFRLMDAYPETEFSTLVDNSNTLSEMVSKAAKANKIVSLYIDINNGMNRTGCAPDDKAIDLFASIEENEHTKARGLHVYDGHIRHTDISERKEVCDTAFETILELKLGIENHGFQVENVIAGGSPSFPIHAQRTNIETAPGTTLLWDSRYAELFPDMPFLHAAVLLMRIISKPAKDIICFDLGHKSVAPEMGFPRVTILGLEDSEQIGQSEEHLVVRTNKSDAFKVGDVFYAIPMHVCPTVAKYQEAITISEGEVTGAWQVAAQNRRITI</sequence>
<name>A0A5B7SNL1_9FLAO</name>
<dbReference type="AlphaFoldDB" id="A0A5B7SNL1"/>
<evidence type="ECO:0000256" key="2">
    <source>
        <dbReference type="ARBA" id="ARBA00023239"/>
    </source>
</evidence>
<dbReference type="Proteomes" id="UP000310017">
    <property type="component" value="Chromosome"/>
</dbReference>
<evidence type="ECO:0000256" key="1">
    <source>
        <dbReference type="ARBA" id="ARBA00005323"/>
    </source>
</evidence>
<dbReference type="InterPro" id="IPR001608">
    <property type="entry name" value="Ala_racemase_N"/>
</dbReference>
<keyword evidence="2" id="KW-0456">Lyase</keyword>
<dbReference type="OrthoDB" id="9788869at2"/>
<evidence type="ECO:0000313" key="5">
    <source>
        <dbReference type="Proteomes" id="UP000310017"/>
    </source>
</evidence>
<feature type="domain" description="D-serine dehydratase-like" evidence="3">
    <location>
        <begin position="262"/>
        <end position="351"/>
    </location>
</feature>
<accession>A0A5B7SNL1</accession>
<proteinExistence type="inferred from homology"/>
<dbReference type="InterPro" id="IPR026956">
    <property type="entry name" value="D-ser_dehydrat-like_dom"/>
</dbReference>
<dbReference type="Pfam" id="PF14031">
    <property type="entry name" value="D-ser_dehydrat"/>
    <property type="match status" value="1"/>
</dbReference>
<protein>
    <submittedName>
        <fullName evidence="4">D-TA family PLP-dependent enzyme</fullName>
    </submittedName>
</protein>
<keyword evidence="5" id="KW-1185">Reference proteome</keyword>
<gene>
    <name evidence="4" type="ORF">FGM00_00185</name>
</gene>
<dbReference type="Gene3D" id="3.20.20.10">
    <property type="entry name" value="Alanine racemase"/>
    <property type="match status" value="1"/>
</dbReference>
<dbReference type="CDD" id="cd06821">
    <property type="entry name" value="PLPDE_III_D-TA"/>
    <property type="match status" value="1"/>
</dbReference>
<dbReference type="InterPro" id="IPR051466">
    <property type="entry name" value="D-amino_acid_metab_enzyme"/>
</dbReference>
<dbReference type="InterPro" id="IPR042208">
    <property type="entry name" value="D-ser_dehydrat-like_sf"/>
</dbReference>
<dbReference type="PANTHER" id="PTHR28004:SF2">
    <property type="entry name" value="D-SERINE DEHYDRATASE"/>
    <property type="match status" value="1"/>
</dbReference>
<dbReference type="GO" id="GO:0008721">
    <property type="term" value="F:D-serine ammonia-lyase activity"/>
    <property type="evidence" value="ECO:0007669"/>
    <property type="project" value="TreeGrafter"/>
</dbReference>
<dbReference type="Pfam" id="PF01168">
    <property type="entry name" value="Ala_racemase_N"/>
    <property type="match status" value="1"/>
</dbReference>
<dbReference type="SMART" id="SM01119">
    <property type="entry name" value="D-ser_dehydrat"/>
    <property type="match status" value="1"/>
</dbReference>
<dbReference type="EMBL" id="CP040710">
    <property type="protein sequence ID" value="QCW98612.1"/>
    <property type="molecule type" value="Genomic_DNA"/>
</dbReference>
<comment type="similarity">
    <text evidence="1">Belongs to the DSD1 family.</text>
</comment>
<dbReference type="SUPFAM" id="SSF51419">
    <property type="entry name" value="PLP-binding barrel"/>
    <property type="match status" value="1"/>
</dbReference>
<organism evidence="4 5">
    <name type="scientific">Aggregatimonas sangjinii</name>
    <dbReference type="NCBI Taxonomy" id="2583587"/>
    <lineage>
        <taxon>Bacteria</taxon>
        <taxon>Pseudomonadati</taxon>
        <taxon>Bacteroidota</taxon>
        <taxon>Flavobacteriia</taxon>
        <taxon>Flavobacteriales</taxon>
        <taxon>Flavobacteriaceae</taxon>
        <taxon>Aggregatimonas</taxon>
    </lineage>
</organism>
<dbReference type="GO" id="GO:0036088">
    <property type="term" value="P:D-serine catabolic process"/>
    <property type="evidence" value="ECO:0007669"/>
    <property type="project" value="TreeGrafter"/>
</dbReference>
<dbReference type="InterPro" id="IPR029066">
    <property type="entry name" value="PLP-binding_barrel"/>
</dbReference>
<evidence type="ECO:0000313" key="4">
    <source>
        <dbReference type="EMBL" id="QCW98612.1"/>
    </source>
</evidence>
<evidence type="ECO:0000259" key="3">
    <source>
        <dbReference type="SMART" id="SM01119"/>
    </source>
</evidence>